<dbReference type="Proteomes" id="UP001155483">
    <property type="component" value="Unassembled WGS sequence"/>
</dbReference>
<name>A0A9X2XV28_9BACT</name>
<dbReference type="Gene3D" id="2.60.40.3440">
    <property type="match status" value="1"/>
</dbReference>
<reference evidence="2" key="2">
    <citation type="submission" date="2023-04" db="EMBL/GenBank/DDBJ databases">
        <title>Paracnuella aquatica gen. nov., sp. nov., a member of the family Chitinophagaceae isolated from a hot spring.</title>
        <authorList>
            <person name="Wang C."/>
        </authorList>
    </citation>
    <scope>NUCLEOTIDE SEQUENCE</scope>
    <source>
        <strain evidence="2">LB-8</strain>
    </source>
</reference>
<protein>
    <submittedName>
        <fullName evidence="2">Ig-like domain-containing protein</fullName>
    </submittedName>
</protein>
<reference evidence="2" key="1">
    <citation type="submission" date="2022-09" db="EMBL/GenBank/DDBJ databases">
        <authorList>
            <person name="Yuan C."/>
            <person name="Ke Z."/>
        </authorList>
    </citation>
    <scope>NUCLEOTIDE SEQUENCE</scope>
    <source>
        <strain evidence="2">LB-8</strain>
    </source>
</reference>
<comment type="caution">
    <text evidence="2">The sequence shown here is derived from an EMBL/GenBank/DDBJ whole genome shotgun (WGS) entry which is preliminary data.</text>
</comment>
<organism evidence="2 3">
    <name type="scientific">Paraflavisolibacter caeni</name>
    <dbReference type="NCBI Taxonomy" id="2982496"/>
    <lineage>
        <taxon>Bacteria</taxon>
        <taxon>Pseudomonadati</taxon>
        <taxon>Bacteroidota</taxon>
        <taxon>Chitinophagia</taxon>
        <taxon>Chitinophagales</taxon>
        <taxon>Chitinophagaceae</taxon>
        <taxon>Paraflavisolibacter</taxon>
    </lineage>
</organism>
<dbReference type="Pfam" id="PF17963">
    <property type="entry name" value="Big_9"/>
    <property type="match status" value="6"/>
</dbReference>
<evidence type="ECO:0000313" key="2">
    <source>
        <dbReference type="EMBL" id="MCU7549072.1"/>
    </source>
</evidence>
<dbReference type="NCBIfam" id="NF012211">
    <property type="entry name" value="tand_rpt_95"/>
    <property type="match status" value="2"/>
</dbReference>
<sequence length="1723" mass="183258">MKCGDCFEAYCFNVRLRSLNGFIQPSHPLHDGWLLLKRRIVFPVIFIWTVLLSFEKAQSQVTISAGSYIIKMDANLNSVTSGGLRPYGMVHELVKYYKVPVLWIVRDNKGKDEVDYTINGVAYRGGLFVIPSIYVTGPVQTAITQWTGTTSVTSSNGYTRGLVTANAITSPYTFRGANVDTLNVAPVWTLDFQNGSLAQPFFTNAGIPSSQYNSVAPAQLGACNDIFVLPHADPVWSTHGNLYNWNLTYKGAIWTGCHAGSALANMYNPANISQQSNFLVNKVTSGGNYIAPVPGSTNYAQNSLVLWKNHGNGTSPYNTNVSPVPSSQTGNVAPPDDWVSQFIGLPDAATQNGGEQIYMPVLGGSWLSTTQIITYDPTQADVPGKSPGAAVVIAYGRSLSDPNRGLVMYEAGHSLNKGTVGDVAAQRAFFNWSFVAVKEKAVQVSDIQGIPADGKVYTSTQLSLSASSPVGSNLVTYAWTCVKVSDGSVIGSFSPNNSGNASNTVFTPGAVAAPTPVIFNVTVTDACGRSTTSVHTSTIMPPPHSPTPQDDIATIQTQCIKPGMITTINVTTNDSDPEGNLNTSSVLLQNPAVPGQYGTSFTVTDVGTWTTDGTKVTFMPAQNFYGAASITYQICDHTPNTGTAPFLGPLCATAKVTVSVGSPDVHGCFPGSAWDITGTANAIAQTSSGVTNPANALGSPDYDPASSATYAIISSNTDVFTLDFGSTFTPTNYDTAVVYFASSTGISVTAAISYSADGVNFTPAGAFSTSSNVGTSVRLVLPSGGLRYIRIQRSAGTASIWVDAAELENWDCTPAKLTANQVNASVLEDLPATIDVTANDNNPGNLPLTLTIISQPANGIVSINTDNTITYLNNTDYPSGGNATDQFTYQVCNTQGSCSSATVTINIKDDGCAGSGQYRPIDISSPVTKTFTGITETIDAQIREDGGNATTNYGNVTTTEIGKKIGSRRRFLLAIPDLQYQAKIPADAIIQSATVRLTVTGGDNAKYKMSAYRIIGDPMWNEGQVTWRIRATGSNWTTQGSDFAPGALSSLYIARGTAPNNGGNGSQHTFDITSAVVQWQNNIASNRGIMIGQSVDSTQVDKRLIFGTSENGTAANNPLFTITYVLPLPCTAIPNRAPLANPNTASTVVAQPVTISVLNNDHDADAGATLAIQSASMLRPLNGTLVVSGTTLIYTPNNSSLIPRVDTIQYVVSDGSLTDVAYVYVNVGAAAPQVNADYSQALSGTQQVIDLQNNTNPAGADNDLNNYTLADAVVMQSPANGTYTLSGNTLTYTPNAGWYGKDTMIYQRTQVPPGCDPGLSDTALVVFTVLNQPPVARDTTLQVNECRPLNFSVISYTDPEGEKSTIVFDGTVSHGTLSSNPDGTYTYTPENGFTGIISVQYHVTDPGGLSSEIKTITFNIIVPAANQAPSVVDDPYNTTTGDGVGYTNQDLYVDVLFNDSDPEGDQLVVSLNSGLLAPAHGTVSVLPNGTILYKPDGTFTGTDQFQYRVCDSLSPSASVCPQHASQCGVATVTVLIQAVIEPPPLPVTFGEFTATPVGNTVRLYWTTYTEQNNTGFEVQYSANGSVWVKIGFVQTKADQGNSVALLQYQFLHLTPSAGTNYYRLRQVDKDGRSEYSHVKMVRLDKEQQVSIYPNPAKDFVRVQGLTGKETIWIYNAAGKLVKKILTKNEIETIELNALAAGLYHLVIFNDTTTVASIQMIKMR</sequence>
<dbReference type="NCBIfam" id="NF033679">
    <property type="entry name" value="DNRLRE_dom"/>
    <property type="match status" value="1"/>
</dbReference>
<dbReference type="NCBIfam" id="TIGR04183">
    <property type="entry name" value="Por_Secre_tail"/>
    <property type="match status" value="1"/>
</dbReference>
<keyword evidence="3" id="KW-1185">Reference proteome</keyword>
<dbReference type="RefSeq" id="WP_279296514.1">
    <property type="nucleotide sequence ID" value="NZ_JAOTIF010000004.1"/>
</dbReference>
<feature type="domain" description="Secretion system C-terminal sorting" evidence="1">
    <location>
        <begin position="1651"/>
        <end position="1714"/>
    </location>
</feature>
<dbReference type="Gene3D" id="2.60.40.10">
    <property type="entry name" value="Immunoglobulins"/>
    <property type="match status" value="1"/>
</dbReference>
<dbReference type="InterPro" id="IPR013783">
    <property type="entry name" value="Ig-like_fold"/>
</dbReference>
<dbReference type="Gene3D" id="2.60.120.260">
    <property type="entry name" value="Galactose-binding domain-like"/>
    <property type="match status" value="1"/>
</dbReference>
<dbReference type="InterPro" id="IPR026444">
    <property type="entry name" value="Secre_tail"/>
</dbReference>
<accession>A0A9X2XV28</accession>
<dbReference type="Pfam" id="PF18962">
    <property type="entry name" value="Por_Secre_tail"/>
    <property type="match status" value="1"/>
</dbReference>
<proteinExistence type="predicted"/>
<dbReference type="Gene3D" id="2.60.40.2810">
    <property type="match status" value="4"/>
</dbReference>
<dbReference type="EMBL" id="JAOTIF010000004">
    <property type="protein sequence ID" value="MCU7549072.1"/>
    <property type="molecule type" value="Genomic_DNA"/>
</dbReference>
<evidence type="ECO:0000313" key="3">
    <source>
        <dbReference type="Proteomes" id="UP001155483"/>
    </source>
</evidence>
<gene>
    <name evidence="2" type="ORF">OCK74_08090</name>
</gene>
<evidence type="ECO:0000259" key="1">
    <source>
        <dbReference type="Pfam" id="PF18962"/>
    </source>
</evidence>